<dbReference type="PANTHER" id="PTHR30136">
    <property type="entry name" value="HELIX-TURN-HELIX TRANSCRIPTIONAL REGULATOR, ICLR FAMILY"/>
    <property type="match status" value="1"/>
</dbReference>
<gene>
    <name evidence="5" type="ORF">WG925_11020</name>
</gene>
<keyword evidence="2" id="KW-0804">Transcription</keyword>
<dbReference type="RefSeq" id="WP_346109031.1">
    <property type="nucleotide sequence ID" value="NZ_BAAAOD010000115.1"/>
</dbReference>
<dbReference type="InterPro" id="IPR005471">
    <property type="entry name" value="Tscrpt_reg_IclR_N"/>
</dbReference>
<evidence type="ECO:0000313" key="5">
    <source>
        <dbReference type="EMBL" id="MEK6464265.1"/>
    </source>
</evidence>
<dbReference type="Gene3D" id="3.30.450.40">
    <property type="match status" value="1"/>
</dbReference>
<evidence type="ECO:0000256" key="1">
    <source>
        <dbReference type="ARBA" id="ARBA00023015"/>
    </source>
</evidence>
<evidence type="ECO:0000256" key="2">
    <source>
        <dbReference type="ARBA" id="ARBA00023163"/>
    </source>
</evidence>
<feature type="region of interest" description="Disordered" evidence="3">
    <location>
        <begin position="290"/>
        <end position="313"/>
    </location>
</feature>
<protein>
    <submittedName>
        <fullName evidence="5">Helix-turn-helix domain-containing protein</fullName>
    </submittedName>
</protein>
<dbReference type="SUPFAM" id="SSF55781">
    <property type="entry name" value="GAF domain-like"/>
    <property type="match status" value="1"/>
</dbReference>
<dbReference type="InterPro" id="IPR029016">
    <property type="entry name" value="GAF-like_dom_sf"/>
</dbReference>
<feature type="compositionally biased region" description="Basic and acidic residues" evidence="3">
    <location>
        <begin position="299"/>
        <end position="313"/>
    </location>
</feature>
<accession>A0ABU9AE32</accession>
<keyword evidence="1" id="KW-0805">Transcription regulation</keyword>
<reference evidence="5 6" key="1">
    <citation type="submission" date="2024-03" db="EMBL/GenBank/DDBJ databases">
        <title>Draft genome sequence of Pseudonocardia carboxydivorans JCM 14827.</title>
        <authorList>
            <person name="Duangmal K."/>
        </authorList>
    </citation>
    <scope>NUCLEOTIDE SEQUENCE [LARGE SCALE GENOMIC DNA]</scope>
    <source>
        <strain evidence="5 6">JCM 14827</strain>
    </source>
</reference>
<proteinExistence type="predicted"/>
<comment type="caution">
    <text evidence="5">The sequence shown here is derived from an EMBL/GenBank/DDBJ whole genome shotgun (WGS) entry which is preliminary data.</text>
</comment>
<feature type="domain" description="HTH iclR-type" evidence="4">
    <location>
        <begin position="8"/>
        <end position="75"/>
    </location>
</feature>
<dbReference type="Pfam" id="PF09339">
    <property type="entry name" value="HTH_IclR"/>
    <property type="match status" value="1"/>
</dbReference>
<dbReference type="PROSITE" id="PS51077">
    <property type="entry name" value="HTH_ICLR"/>
    <property type="match status" value="1"/>
</dbReference>
<dbReference type="PANTHER" id="PTHR30136:SF35">
    <property type="entry name" value="HTH-TYPE TRANSCRIPTIONAL REGULATOR RV1719"/>
    <property type="match status" value="1"/>
</dbReference>
<dbReference type="InterPro" id="IPR036388">
    <property type="entry name" value="WH-like_DNA-bd_sf"/>
</dbReference>
<dbReference type="SUPFAM" id="SSF46785">
    <property type="entry name" value="Winged helix' DNA-binding domain"/>
    <property type="match status" value="1"/>
</dbReference>
<evidence type="ECO:0000259" key="4">
    <source>
        <dbReference type="PROSITE" id="PS51077"/>
    </source>
</evidence>
<evidence type="ECO:0000256" key="3">
    <source>
        <dbReference type="SAM" id="MobiDB-lite"/>
    </source>
</evidence>
<organism evidence="5 6">
    <name type="scientific">Pseudonocardia alni subsp. carboxydivorans</name>
    <dbReference type="NCBI Taxonomy" id="415010"/>
    <lineage>
        <taxon>Bacteria</taxon>
        <taxon>Bacillati</taxon>
        <taxon>Actinomycetota</taxon>
        <taxon>Actinomycetes</taxon>
        <taxon>Pseudonocardiales</taxon>
        <taxon>Pseudonocardiaceae</taxon>
        <taxon>Pseudonocardia</taxon>
    </lineage>
</organism>
<dbReference type="InterPro" id="IPR036390">
    <property type="entry name" value="WH_DNA-bd_sf"/>
</dbReference>
<dbReference type="Gene3D" id="1.10.10.10">
    <property type="entry name" value="Winged helix-like DNA-binding domain superfamily/Winged helix DNA-binding domain"/>
    <property type="match status" value="1"/>
</dbReference>
<evidence type="ECO:0000313" key="6">
    <source>
        <dbReference type="Proteomes" id="UP001367513"/>
    </source>
</evidence>
<keyword evidence="6" id="KW-1185">Reference proteome</keyword>
<sequence length="313" mass="32514">MSGPVASARAVGRADRILELVATAATPPSVTAVARALDLPLSSTADLLRELRATGWVRLRGRGHVLGHRPYVLGLLAGVGPPTALTHTDLDALSRAARAPVALAVLVGGQVRYVDHAGPRAPDRLQRVTDDHRPRPPLRTAAGRLLLALGDTEESARALAGVDDPPAVAAYLAERPEIVRTRLARSDGLADPAIRAVAVPVEEGGETVAAAVLTGTRRGRADRSVTLDRAAARLVAALADRGTRASWGAPVAGPTGPSTHLQPPRALVIPDDVGLSGTGTRRTPGLHREAVATPAGISVDHHLRLEKGRDTTP</sequence>
<name>A0ABU9AE32_PSEA5</name>
<dbReference type="EMBL" id="JBBPIX010000004">
    <property type="protein sequence ID" value="MEK6464265.1"/>
    <property type="molecule type" value="Genomic_DNA"/>
</dbReference>
<dbReference type="Proteomes" id="UP001367513">
    <property type="component" value="Unassembled WGS sequence"/>
</dbReference>
<dbReference type="InterPro" id="IPR050707">
    <property type="entry name" value="HTH_MetabolicPath_Reg"/>
</dbReference>